<name>A0ABV9PSF0_9ACTN</name>
<proteinExistence type="predicted"/>
<dbReference type="GO" id="GO:0004519">
    <property type="term" value="F:endonuclease activity"/>
    <property type="evidence" value="ECO:0007669"/>
    <property type="project" value="UniProtKB-KW"/>
</dbReference>
<gene>
    <name evidence="1" type="ORF">ACFO7U_11405</name>
</gene>
<keyword evidence="1" id="KW-0255">Endonuclease</keyword>
<organism evidence="1 2">
    <name type="scientific">Dietzia aurantiaca</name>
    <dbReference type="NCBI Taxonomy" id="983873"/>
    <lineage>
        <taxon>Bacteria</taxon>
        <taxon>Bacillati</taxon>
        <taxon>Actinomycetota</taxon>
        <taxon>Actinomycetes</taxon>
        <taxon>Mycobacteriales</taxon>
        <taxon>Dietziaceae</taxon>
        <taxon>Dietzia</taxon>
    </lineage>
</organism>
<keyword evidence="1" id="KW-0540">Nuclease</keyword>
<dbReference type="Gene3D" id="1.10.30.50">
    <property type="match status" value="1"/>
</dbReference>
<keyword evidence="1" id="KW-0378">Hydrolase</keyword>
<evidence type="ECO:0000313" key="2">
    <source>
        <dbReference type="Proteomes" id="UP001595836"/>
    </source>
</evidence>
<dbReference type="EMBL" id="JBHSHP010000025">
    <property type="protein sequence ID" value="MFC4755379.1"/>
    <property type="molecule type" value="Genomic_DNA"/>
</dbReference>
<dbReference type="InterPro" id="IPR003615">
    <property type="entry name" value="HNH_nuc"/>
</dbReference>
<keyword evidence="2" id="KW-1185">Reference proteome</keyword>
<feature type="non-terminal residue" evidence="1">
    <location>
        <position position="1"/>
    </location>
</feature>
<accession>A0ABV9PSF0</accession>
<dbReference type="Proteomes" id="UP001595836">
    <property type="component" value="Unassembled WGS sequence"/>
</dbReference>
<sequence length="206" mass="22629">AAAGGQPIRISVIAAAARGLPDQVEFVTGAYTSFDWLCQELLEGDDARVRFEIIDPAPGALDTPERALRYVISPALAERIRLRDGTCRHPGCSVAARDCDIDHVIAFDRASPELGGPTLEWNLVCLCRKHHREKTFGTNSYRPGPLGELIITTDTGHQHRTRPKGPLARAREGIQEQVDIILADRLISPDGYLTNPPGTHRRDRPA</sequence>
<comment type="caution">
    <text evidence="1">The sequence shown here is derived from an EMBL/GenBank/DDBJ whole genome shotgun (WGS) entry which is preliminary data.</text>
</comment>
<evidence type="ECO:0000313" key="1">
    <source>
        <dbReference type="EMBL" id="MFC4755379.1"/>
    </source>
</evidence>
<reference evidence="2" key="1">
    <citation type="journal article" date="2019" name="Int. J. Syst. Evol. Microbiol.">
        <title>The Global Catalogue of Microorganisms (GCM) 10K type strain sequencing project: providing services to taxonomists for standard genome sequencing and annotation.</title>
        <authorList>
            <consortium name="The Broad Institute Genomics Platform"/>
            <consortium name="The Broad Institute Genome Sequencing Center for Infectious Disease"/>
            <person name="Wu L."/>
            <person name="Ma J."/>
        </authorList>
    </citation>
    <scope>NUCLEOTIDE SEQUENCE [LARGE SCALE GENOMIC DNA]</scope>
    <source>
        <strain evidence="2">JCM 11882</strain>
    </source>
</reference>
<protein>
    <submittedName>
        <fullName evidence="1">HNH endonuclease signature motif containing protein</fullName>
    </submittedName>
</protein>
<dbReference type="CDD" id="cd00085">
    <property type="entry name" value="HNHc"/>
    <property type="match status" value="1"/>
</dbReference>